<keyword evidence="2" id="KW-0677">Repeat</keyword>
<dbReference type="Pfam" id="PF13855">
    <property type="entry name" value="LRR_8"/>
    <property type="match status" value="1"/>
</dbReference>
<accession>A0A1V0SIF4</accession>
<dbReference type="PANTHER" id="PTHR47114">
    <property type="match status" value="1"/>
</dbReference>
<evidence type="ECO:0000256" key="1">
    <source>
        <dbReference type="ARBA" id="ARBA00022614"/>
    </source>
</evidence>
<dbReference type="InterPro" id="IPR001611">
    <property type="entry name" value="Leu-rich_rpt"/>
</dbReference>
<keyword evidence="1" id="KW-0433">Leucine-rich repeat</keyword>
<reference evidence="3" key="1">
    <citation type="journal article" date="2017" name="Science">
        <title>Giant viruses with an expanded complement of translation system components.</title>
        <authorList>
            <person name="Schulz F."/>
            <person name="Yutin N."/>
            <person name="Ivanova N.N."/>
            <person name="Ortega D.R."/>
            <person name="Lee T.K."/>
            <person name="Vierheilig J."/>
            <person name="Daims H."/>
            <person name="Horn M."/>
            <person name="Wagner M."/>
            <person name="Jensen G.J."/>
            <person name="Kyrpides N.C."/>
            <person name="Koonin E.V."/>
            <person name="Woyke T."/>
        </authorList>
    </citation>
    <scope>NUCLEOTIDE SEQUENCE</scope>
    <source>
        <strain evidence="3">KNV1</strain>
    </source>
</reference>
<dbReference type="InterPro" id="IPR051071">
    <property type="entry name" value="LRR-bact_E3_ubiq_ligases"/>
</dbReference>
<name>A0A1V0SIF4_9VIRU</name>
<dbReference type="InterPro" id="IPR032675">
    <property type="entry name" value="LRR_dom_sf"/>
</dbReference>
<organism evidence="3">
    <name type="scientific">Klosneuvirus KNV1</name>
    <dbReference type="NCBI Taxonomy" id="1977640"/>
    <lineage>
        <taxon>Viruses</taxon>
        <taxon>Varidnaviria</taxon>
        <taxon>Bamfordvirae</taxon>
        <taxon>Nucleocytoviricota</taxon>
        <taxon>Megaviricetes</taxon>
        <taxon>Imitervirales</taxon>
        <taxon>Mimiviridae</taxon>
        <taxon>Klosneuvirinae</taxon>
        <taxon>Klosneuvirus</taxon>
    </lineage>
</organism>
<dbReference type="SUPFAM" id="SSF52058">
    <property type="entry name" value="L domain-like"/>
    <property type="match status" value="1"/>
</dbReference>
<evidence type="ECO:0000256" key="2">
    <source>
        <dbReference type="ARBA" id="ARBA00022737"/>
    </source>
</evidence>
<sequence>MELSLEDILKQSREEKENKLIIPNGFLTEIPDLHEYDWIEELKISNNKITNIDSSRLPPKLKVLDLGKNNIEFVDPKDILPSIEILILSYNKLIEFDGERFPNLRILYVSFNDIVVFTYPPKIVELTVKRNRIKYLSDLPNTLKIFDCSDNDLSDMPSVNDGLEKIDFSSNRLMSIPYFPDSVTYICGTSNKIKNVFFLPSSLQYLELRDNHISTVSCPLPQGLITLDFAENLITEMPVFPRNIQEINLNNNRITEFGAIPDSVKSIDISNNCLQEDPRIFIPDDVKLLCDNNYFNTQSDDDDKIGGLLSVNLDSDDDKSTDAEGFWATDYPTRSYYFDNDLDYKPSQTTYNYNTTYKPSTTYNYNTTYKPNYTSYTNYTSTNYTSSYTSSYTPSKTAYKFKSSNPNYISANYKKNIVV</sequence>
<dbReference type="EMBL" id="KY684108">
    <property type="protein sequence ID" value="ARF11499.1"/>
    <property type="molecule type" value="Genomic_DNA"/>
</dbReference>
<proteinExistence type="predicted"/>
<dbReference type="SMART" id="SM00364">
    <property type="entry name" value="LRR_BAC"/>
    <property type="match status" value="7"/>
</dbReference>
<gene>
    <name evidence="3" type="ORF">Klosneuvirus_1_356</name>
</gene>
<protein>
    <submittedName>
        <fullName evidence="3">Leucine-rich repeat protein</fullName>
    </submittedName>
</protein>
<dbReference type="Gene3D" id="3.80.10.10">
    <property type="entry name" value="Ribonuclease Inhibitor"/>
    <property type="match status" value="2"/>
</dbReference>
<dbReference type="PROSITE" id="PS51450">
    <property type="entry name" value="LRR"/>
    <property type="match status" value="1"/>
</dbReference>
<dbReference type="PANTHER" id="PTHR47114:SF2">
    <property type="entry name" value="OLIGODENDROCYTE-MYELIN GLYCOPROTEIN"/>
    <property type="match status" value="1"/>
</dbReference>
<evidence type="ECO:0000313" key="3">
    <source>
        <dbReference type="EMBL" id="ARF11499.1"/>
    </source>
</evidence>